<keyword evidence="2" id="KW-1185">Reference proteome</keyword>
<proteinExistence type="predicted"/>
<sequence>MQIIRTGTVFTGEYAGWTIEIQDDRAGETGGYYLFMVQDESNGFDSWFERIEQLQQQISELDVRWN</sequence>
<dbReference type="EMBL" id="MNPV01000007">
    <property type="protein sequence ID" value="ONH42154.1"/>
    <property type="molecule type" value="Genomic_DNA"/>
</dbReference>
<comment type="caution">
    <text evidence="1">The sequence shown here is derived from an EMBL/GenBank/DDBJ whole genome shotgun (WGS) entry which is preliminary data.</text>
</comment>
<name>A0A1V2J9R3_PSEAZ</name>
<reference evidence="1 2" key="1">
    <citation type="submission" date="2016-10" db="EMBL/GenBank/DDBJ databases">
        <title>Pseudomonas lactis sp. nov. and Pseudomonas paralactis sp. nov., isolated from bovine raw milk.</title>
        <authorList>
            <person name="Von Neubeck M."/>
            <person name="Huptas C."/>
            <person name="Glueck C."/>
            <person name="Krewinkel M."/>
            <person name="Stoeckel M."/>
            <person name="Stressler T."/>
            <person name="Fischer L."/>
            <person name="Hinrichs J."/>
            <person name="Scherer S."/>
            <person name="Wenning M."/>
        </authorList>
    </citation>
    <scope>NUCLEOTIDE SEQUENCE [LARGE SCALE GENOMIC DNA]</scope>
    <source>
        <strain evidence="1 2">DSM 18862</strain>
    </source>
</reference>
<dbReference type="Proteomes" id="UP000188559">
    <property type="component" value="Unassembled WGS sequence"/>
</dbReference>
<dbReference type="RefSeq" id="WP_071493350.1">
    <property type="nucleotide sequence ID" value="NZ_LT629702.1"/>
</dbReference>
<evidence type="ECO:0000313" key="1">
    <source>
        <dbReference type="EMBL" id="ONH42154.1"/>
    </source>
</evidence>
<dbReference type="OrthoDB" id="6915139at2"/>
<dbReference type="AlphaFoldDB" id="A0A1V2J9R3"/>
<evidence type="ECO:0000313" key="2">
    <source>
        <dbReference type="Proteomes" id="UP000188559"/>
    </source>
</evidence>
<organism evidence="1 2">
    <name type="scientific">Pseudomonas azotoformans</name>
    <dbReference type="NCBI Taxonomy" id="47878"/>
    <lineage>
        <taxon>Bacteria</taxon>
        <taxon>Pseudomonadati</taxon>
        <taxon>Pseudomonadota</taxon>
        <taxon>Gammaproteobacteria</taxon>
        <taxon>Pseudomonadales</taxon>
        <taxon>Pseudomonadaceae</taxon>
        <taxon>Pseudomonas</taxon>
    </lineage>
</organism>
<dbReference type="GeneID" id="57374360"/>
<gene>
    <name evidence="1" type="ORF">BLL37_23575</name>
</gene>
<accession>A0A1V2J9R3</accession>
<protein>
    <submittedName>
        <fullName evidence="1">Uncharacterized protein</fullName>
    </submittedName>
</protein>